<dbReference type="GO" id="GO:0016787">
    <property type="term" value="F:hydrolase activity"/>
    <property type="evidence" value="ECO:0007669"/>
    <property type="project" value="UniProtKB-KW"/>
</dbReference>
<dbReference type="PANTHER" id="PTHR43194:SF2">
    <property type="entry name" value="PEROXISOMAL MEMBRANE PROTEIN LPX1"/>
    <property type="match status" value="1"/>
</dbReference>
<name>A0A515D4D0_SERLI</name>
<keyword evidence="2" id="KW-0378">Hydrolase</keyword>
<reference evidence="2 3" key="1">
    <citation type="submission" date="2018-11" db="EMBL/GenBank/DDBJ databases">
        <title>The first complete genome of Serratia liquefaciens isolated from metalophyte plant revel distinctness adaptive mechanisms in an extreme habitat.</title>
        <authorList>
            <person name="Caneschi W.L."/>
            <person name="Sanchez A.B."/>
            <person name="Felestrino E.B."/>
            <person name="Assis R.A.B."/>
            <person name="Lemes C.G.C."/>
            <person name="Cordeiro I.F."/>
            <person name="Fonseca N.P."/>
            <person name="Villa M."/>
            <person name="Vieira I.T."/>
            <person name="Moraes L.A."/>
            <person name="Kamino L.H.Y."/>
            <person name="do Carmo F."/>
            <person name="Garcia C.M."/>
            <person name="Almeida N.F."/>
            <person name="Silva R.S."/>
            <person name="Ferro J.A."/>
            <person name="Ferro M.I.T."/>
            <person name="Varani A.M."/>
            <person name="Ferreira R.M."/>
            <person name="dos Santos V.L."/>
            <person name="Silva U.C."/>
            <person name="Setubal J.C."/>
            <person name="Moreira L.M."/>
        </authorList>
    </citation>
    <scope>NUCLEOTIDE SEQUENCE [LARGE SCALE GENOMIC DNA]</scope>
    <source>
        <strain evidence="2 3">FG3</strain>
    </source>
</reference>
<protein>
    <submittedName>
        <fullName evidence="2">Alpha/beta hydrolase</fullName>
    </submittedName>
</protein>
<dbReference type="Proteomes" id="UP000317572">
    <property type="component" value="Chromosome"/>
</dbReference>
<dbReference type="AlphaFoldDB" id="A0A515D4D0"/>
<dbReference type="InterPro" id="IPR050228">
    <property type="entry name" value="Carboxylesterase_BioH"/>
</dbReference>
<accession>A0A515D4D0</accession>
<dbReference type="STRING" id="614.XJ20_02235"/>
<evidence type="ECO:0000259" key="1">
    <source>
        <dbReference type="Pfam" id="PF12697"/>
    </source>
</evidence>
<dbReference type="SUPFAM" id="SSF53474">
    <property type="entry name" value="alpha/beta-Hydrolases"/>
    <property type="match status" value="1"/>
</dbReference>
<dbReference type="InterPro" id="IPR029058">
    <property type="entry name" value="AB_hydrolase_fold"/>
</dbReference>
<dbReference type="EMBL" id="CP033893">
    <property type="protein sequence ID" value="QDL35254.1"/>
    <property type="molecule type" value="Genomic_DNA"/>
</dbReference>
<dbReference type="PANTHER" id="PTHR43194">
    <property type="entry name" value="HYDROLASE ALPHA/BETA FOLD FAMILY"/>
    <property type="match status" value="1"/>
</dbReference>
<dbReference type="RefSeq" id="WP_122080245.1">
    <property type="nucleotide sequence ID" value="NZ_CAMIQU010000003.1"/>
</dbReference>
<evidence type="ECO:0000313" key="2">
    <source>
        <dbReference type="EMBL" id="QDL35254.1"/>
    </source>
</evidence>
<feature type="domain" description="AB hydrolase-1" evidence="1">
    <location>
        <begin position="25"/>
        <end position="257"/>
    </location>
</feature>
<sequence>MSMKTITLGSNSFDYQDSGSGDTTLLLLSGWCQDHRLFKHLIPLLAQHYRVLNIDWRGHNAARSYDGDFGMDDLTADLVLFLDRLDVERLIPLSTSHGGWANIALSQQLGPLRVPKTIVVDWLMTGAFTDLLQNLQQSQRPESWQQARDALFAEWVAHTDNQDVINHVQQEMAGFDQEMWIRSCREIELAYGQFGSPLQRLEQLTPERPVMHLYSQPHSAEYDQLQREFAQRHRGFNPVKIAGASHFPTLESPDKVVMEIRSFIG</sequence>
<organism evidence="2 3">
    <name type="scientific">Serratia liquefaciens</name>
    <dbReference type="NCBI Taxonomy" id="614"/>
    <lineage>
        <taxon>Bacteria</taxon>
        <taxon>Pseudomonadati</taxon>
        <taxon>Pseudomonadota</taxon>
        <taxon>Gammaproteobacteria</taxon>
        <taxon>Enterobacterales</taxon>
        <taxon>Yersiniaceae</taxon>
        <taxon>Serratia</taxon>
    </lineage>
</organism>
<gene>
    <name evidence="2" type="ORF">EGO53_27335</name>
</gene>
<dbReference type="Gene3D" id="1.10.210.20">
    <property type="match status" value="1"/>
</dbReference>
<dbReference type="Gene3D" id="3.40.50.1820">
    <property type="entry name" value="alpha/beta hydrolase"/>
    <property type="match status" value="1"/>
</dbReference>
<proteinExistence type="predicted"/>
<dbReference type="InterPro" id="IPR000073">
    <property type="entry name" value="AB_hydrolase_1"/>
</dbReference>
<evidence type="ECO:0000313" key="3">
    <source>
        <dbReference type="Proteomes" id="UP000317572"/>
    </source>
</evidence>
<dbReference type="Pfam" id="PF12697">
    <property type="entry name" value="Abhydrolase_6"/>
    <property type="match status" value="1"/>
</dbReference>